<dbReference type="SUPFAM" id="SSF52777">
    <property type="entry name" value="CoA-dependent acyltransferases"/>
    <property type="match status" value="1"/>
</dbReference>
<proteinExistence type="predicted"/>
<accession>A0A2G9C4H9</accession>
<keyword evidence="3" id="KW-1185">Reference proteome</keyword>
<dbReference type="AlphaFoldDB" id="A0A2G9C4H9"/>
<evidence type="ECO:0000313" key="3">
    <source>
        <dbReference type="Proteomes" id="UP000231501"/>
    </source>
</evidence>
<sequence length="260" mass="27922">EALAAELPHWRRELAAIPDLPRDDPQAQAWIQDRRTAAMSLDAALTKQLLRVAPAAYGGGIDALLLTALGRTLSAWSGHPEALVLLEGHGREGDAADIDLSRTVGWFTSAYPVRLSGHDQPWAAAIPAVSDHLRAVPNRGVGFGVLRYLHADEAVRASLAAVQPRIAFNYLGQLDQTLKDGAGFSRARDSGGMARDERGPLPCWIEVIGQVMDGVLTMNWSYSDRMFKPATMDGLAAGFRAELVALIAHCVEVAERAGGV</sequence>
<dbReference type="InterPro" id="IPR001242">
    <property type="entry name" value="Condensation_dom"/>
</dbReference>
<comment type="caution">
    <text evidence="2">The sequence shown here is derived from an EMBL/GenBank/DDBJ whole genome shotgun (WGS) entry which is preliminary data.</text>
</comment>
<dbReference type="RefSeq" id="WP_143742430.1">
    <property type="nucleotide sequence ID" value="NZ_PEOG01000071.1"/>
</dbReference>
<dbReference type="OrthoDB" id="9804372at2"/>
<dbReference type="NCBIfam" id="TIGR01720">
    <property type="entry name" value="NRPS-para261"/>
    <property type="match status" value="1"/>
</dbReference>
<feature type="non-terminal residue" evidence="2">
    <location>
        <position position="1"/>
    </location>
</feature>
<dbReference type="Proteomes" id="UP000231501">
    <property type="component" value="Unassembled WGS sequence"/>
</dbReference>
<dbReference type="Pfam" id="PF00668">
    <property type="entry name" value="Condensation"/>
    <property type="match status" value="1"/>
</dbReference>
<gene>
    <name evidence="2" type="ORF">CS062_20585</name>
</gene>
<dbReference type="PANTHER" id="PTHR45398">
    <property type="match status" value="1"/>
</dbReference>
<dbReference type="InterPro" id="IPR010060">
    <property type="entry name" value="NRPS_synth"/>
</dbReference>
<dbReference type="PANTHER" id="PTHR45398:SF1">
    <property type="entry name" value="ENZYME, PUTATIVE (JCVI)-RELATED"/>
    <property type="match status" value="1"/>
</dbReference>
<evidence type="ECO:0000313" key="2">
    <source>
        <dbReference type="EMBL" id="PIM51298.1"/>
    </source>
</evidence>
<name>A0A2G9C4H9_9BURK</name>
<feature type="domain" description="Condensation" evidence="1">
    <location>
        <begin position="6"/>
        <end position="251"/>
    </location>
</feature>
<dbReference type="EMBL" id="PEOG01000071">
    <property type="protein sequence ID" value="PIM51298.1"/>
    <property type="molecule type" value="Genomic_DNA"/>
</dbReference>
<dbReference type="Gene3D" id="3.30.559.30">
    <property type="entry name" value="Nonribosomal peptide synthetase, condensation domain"/>
    <property type="match status" value="1"/>
</dbReference>
<evidence type="ECO:0000259" key="1">
    <source>
        <dbReference type="Pfam" id="PF00668"/>
    </source>
</evidence>
<dbReference type="GO" id="GO:0003824">
    <property type="term" value="F:catalytic activity"/>
    <property type="evidence" value="ECO:0007669"/>
    <property type="project" value="InterPro"/>
</dbReference>
<reference evidence="2 3" key="1">
    <citation type="submission" date="2017-11" db="EMBL/GenBank/DDBJ databases">
        <title>Draft genome sequence of Mitsuaria sp. HWN-4.</title>
        <authorList>
            <person name="Gundlapally S.R."/>
        </authorList>
    </citation>
    <scope>NUCLEOTIDE SEQUENCE [LARGE SCALE GENOMIC DNA]</scope>
    <source>
        <strain evidence="2 3">HWN-4</strain>
    </source>
</reference>
<organism evidence="2 3">
    <name type="scientific">Roseateles chitinivorans</name>
    <dbReference type="NCBI Taxonomy" id="2917965"/>
    <lineage>
        <taxon>Bacteria</taxon>
        <taxon>Pseudomonadati</taxon>
        <taxon>Pseudomonadota</taxon>
        <taxon>Betaproteobacteria</taxon>
        <taxon>Burkholderiales</taxon>
        <taxon>Sphaerotilaceae</taxon>
        <taxon>Roseateles</taxon>
    </lineage>
</organism>
<protein>
    <recommendedName>
        <fullName evidence="1">Condensation domain-containing protein</fullName>
    </recommendedName>
</protein>